<organism evidence="1 2">
    <name type="scientific">Hypsizygus marmoreus</name>
    <name type="common">White beech mushroom</name>
    <name type="synonym">Agaricus marmoreus</name>
    <dbReference type="NCBI Taxonomy" id="39966"/>
    <lineage>
        <taxon>Eukaryota</taxon>
        <taxon>Fungi</taxon>
        <taxon>Dikarya</taxon>
        <taxon>Basidiomycota</taxon>
        <taxon>Agaricomycotina</taxon>
        <taxon>Agaricomycetes</taxon>
        <taxon>Agaricomycetidae</taxon>
        <taxon>Agaricales</taxon>
        <taxon>Tricholomatineae</taxon>
        <taxon>Lyophyllaceae</taxon>
        <taxon>Hypsizygus</taxon>
    </lineage>
</organism>
<gene>
    <name evidence="1" type="ORF">Hypma_009744</name>
</gene>
<evidence type="ECO:0000313" key="2">
    <source>
        <dbReference type="Proteomes" id="UP000076154"/>
    </source>
</evidence>
<dbReference type="InParanoid" id="A0A369JLD5"/>
<comment type="caution">
    <text evidence="1">The sequence shown here is derived from an EMBL/GenBank/DDBJ whole genome shotgun (WGS) entry which is preliminary data.</text>
</comment>
<keyword evidence="2" id="KW-1185">Reference proteome</keyword>
<protein>
    <submittedName>
        <fullName evidence="1">Uncharacterized protein</fullName>
    </submittedName>
</protein>
<sequence length="253" mass="27807">MPPTSRVSRKFVRGYKKLQARLTWPTTQLDYHHSPPQVVYTQGAALSRFAPKRLFTRSSLNLLFDIITPATYGDDAWTLVDDAPAKCLPVQAYPHVRPETLYTGKICTSLRDLDLDNASSASSPYSSVINSETHSTLSPICCQEVASLSHSSASPSNPSSTRSLSASWVPGQPLPIWATNRTRVIRRDSVGSFHAKNVCTTVLSAPPAHYEGRHRSRFMEDDVGAEVDGLCSVHNCLTPCGPCDETRPVIFSF</sequence>
<dbReference type="AlphaFoldDB" id="A0A369JLD5"/>
<proteinExistence type="predicted"/>
<evidence type="ECO:0000313" key="1">
    <source>
        <dbReference type="EMBL" id="RDB23009.1"/>
    </source>
</evidence>
<accession>A0A369JLD5</accession>
<dbReference type="EMBL" id="LUEZ02000048">
    <property type="protein sequence ID" value="RDB23009.1"/>
    <property type="molecule type" value="Genomic_DNA"/>
</dbReference>
<dbReference type="Proteomes" id="UP000076154">
    <property type="component" value="Unassembled WGS sequence"/>
</dbReference>
<name>A0A369JLD5_HYPMA</name>
<reference evidence="1" key="1">
    <citation type="submission" date="2018-04" db="EMBL/GenBank/DDBJ databases">
        <title>Whole genome sequencing of Hypsizygus marmoreus.</title>
        <authorList>
            <person name="Choi I.-G."/>
            <person name="Min B."/>
            <person name="Kim J.-G."/>
            <person name="Kim S."/>
            <person name="Oh Y.-L."/>
            <person name="Kong W.-S."/>
            <person name="Park H."/>
            <person name="Jeong J."/>
            <person name="Song E.-S."/>
        </authorList>
    </citation>
    <scope>NUCLEOTIDE SEQUENCE [LARGE SCALE GENOMIC DNA]</scope>
    <source>
        <strain evidence="1">51987-8</strain>
    </source>
</reference>